<evidence type="ECO:0000256" key="1">
    <source>
        <dbReference type="SAM" id="MobiDB-lite"/>
    </source>
</evidence>
<reference evidence="2" key="2">
    <citation type="submission" date="2020-11" db="EMBL/GenBank/DDBJ databases">
        <authorList>
            <consortium name="DOE Joint Genome Institute"/>
            <person name="Kuo A."/>
            <person name="Miyauchi S."/>
            <person name="Kiss E."/>
            <person name="Drula E."/>
            <person name="Kohler A."/>
            <person name="Sanchez-Garcia M."/>
            <person name="Andreopoulos B."/>
            <person name="Barry K.W."/>
            <person name="Bonito G."/>
            <person name="Buee M."/>
            <person name="Carver A."/>
            <person name="Chen C."/>
            <person name="Cichocki N."/>
            <person name="Clum A."/>
            <person name="Culley D."/>
            <person name="Crous P.W."/>
            <person name="Fauchery L."/>
            <person name="Girlanda M."/>
            <person name="Hayes R."/>
            <person name="Keri Z."/>
            <person name="Labutti K."/>
            <person name="Lipzen A."/>
            <person name="Lombard V."/>
            <person name="Magnuson J."/>
            <person name="Maillard F."/>
            <person name="Morin E."/>
            <person name="Murat C."/>
            <person name="Nolan M."/>
            <person name="Ohm R."/>
            <person name="Pangilinan J."/>
            <person name="Pereira M."/>
            <person name="Perotto S."/>
            <person name="Peter M."/>
            <person name="Riley R."/>
            <person name="Sitrit Y."/>
            <person name="Stielow B."/>
            <person name="Szollosi G."/>
            <person name="Zifcakova L."/>
            <person name="Stursova M."/>
            <person name="Spatafora J.W."/>
            <person name="Tedersoo L."/>
            <person name="Vaario L.-M."/>
            <person name="Yamada A."/>
            <person name="Yan M."/>
            <person name="Wang P."/>
            <person name="Xu J."/>
            <person name="Bruns T."/>
            <person name="Baldrian P."/>
            <person name="Vilgalys R."/>
            <person name="Henrissat B."/>
            <person name="Grigoriev I.V."/>
            <person name="Hibbett D."/>
            <person name="Nagy L.G."/>
            <person name="Martin F.M."/>
        </authorList>
    </citation>
    <scope>NUCLEOTIDE SEQUENCE</scope>
    <source>
        <strain evidence="2">UH-Tt-Lm1</strain>
    </source>
</reference>
<sequence length="286" mass="31863">MKRKTGAGEGMEGGKRVHEVSSVDRPRKPPHSRHRCGRIPIRCVSPEGRERFSCHTAPSLRNPGDCRSRKVRRRGVSIGDENNNKHKSVHGRGGSNRYVMSGSLESEELRSVLAEVEVPDGAPRAKGGGGFNERRNRHSPQKKLTAGVLFNPQRMTSLPPVQSSVGYPCTSLGPLQPPASQRSRARQRKFRFCLSKPALSVPNPGLQQPGNNDRHRPVRDLAPVDVRFAGIAKLDFVVKQSREGVMDPKKSRLCQSKGDAMLMVASKRRILFSLLPLLQYMLSRRW</sequence>
<name>A0A9P6L7G9_9AGAM</name>
<comment type="caution">
    <text evidence="2">The sequence shown here is derived from an EMBL/GenBank/DDBJ whole genome shotgun (WGS) entry which is preliminary data.</text>
</comment>
<dbReference type="AlphaFoldDB" id="A0A9P6L7G9"/>
<protein>
    <submittedName>
        <fullName evidence="2">Uncharacterized protein</fullName>
    </submittedName>
</protein>
<keyword evidence="3" id="KW-1185">Reference proteome</keyword>
<dbReference type="Proteomes" id="UP000736335">
    <property type="component" value="Unassembled WGS sequence"/>
</dbReference>
<proteinExistence type="predicted"/>
<feature type="region of interest" description="Disordered" evidence="1">
    <location>
        <begin position="1"/>
        <end position="35"/>
    </location>
</feature>
<feature type="region of interest" description="Disordered" evidence="1">
    <location>
        <begin position="78"/>
        <end position="97"/>
    </location>
</feature>
<dbReference type="EMBL" id="WIUZ02000007">
    <property type="protein sequence ID" value="KAF9785502.1"/>
    <property type="molecule type" value="Genomic_DNA"/>
</dbReference>
<reference evidence="2" key="1">
    <citation type="journal article" date="2020" name="Nat. Commun.">
        <title>Large-scale genome sequencing of mycorrhizal fungi provides insights into the early evolution of symbiotic traits.</title>
        <authorList>
            <person name="Miyauchi S."/>
            <person name="Kiss E."/>
            <person name="Kuo A."/>
            <person name="Drula E."/>
            <person name="Kohler A."/>
            <person name="Sanchez-Garcia M."/>
            <person name="Morin E."/>
            <person name="Andreopoulos B."/>
            <person name="Barry K.W."/>
            <person name="Bonito G."/>
            <person name="Buee M."/>
            <person name="Carver A."/>
            <person name="Chen C."/>
            <person name="Cichocki N."/>
            <person name="Clum A."/>
            <person name="Culley D."/>
            <person name="Crous P.W."/>
            <person name="Fauchery L."/>
            <person name="Girlanda M."/>
            <person name="Hayes R.D."/>
            <person name="Keri Z."/>
            <person name="LaButti K."/>
            <person name="Lipzen A."/>
            <person name="Lombard V."/>
            <person name="Magnuson J."/>
            <person name="Maillard F."/>
            <person name="Murat C."/>
            <person name="Nolan M."/>
            <person name="Ohm R.A."/>
            <person name="Pangilinan J."/>
            <person name="Pereira M.F."/>
            <person name="Perotto S."/>
            <person name="Peter M."/>
            <person name="Pfister S."/>
            <person name="Riley R."/>
            <person name="Sitrit Y."/>
            <person name="Stielow J.B."/>
            <person name="Szollosi G."/>
            <person name="Zifcakova L."/>
            <person name="Stursova M."/>
            <person name="Spatafora J.W."/>
            <person name="Tedersoo L."/>
            <person name="Vaario L.M."/>
            <person name="Yamada A."/>
            <person name="Yan M."/>
            <person name="Wang P."/>
            <person name="Xu J."/>
            <person name="Bruns T."/>
            <person name="Baldrian P."/>
            <person name="Vilgalys R."/>
            <person name="Dunand C."/>
            <person name="Henrissat B."/>
            <person name="Grigoriev I.V."/>
            <person name="Hibbett D."/>
            <person name="Nagy L.G."/>
            <person name="Martin F.M."/>
        </authorList>
    </citation>
    <scope>NUCLEOTIDE SEQUENCE</scope>
    <source>
        <strain evidence="2">UH-Tt-Lm1</strain>
    </source>
</reference>
<accession>A0A9P6L7G9</accession>
<gene>
    <name evidence="2" type="ORF">BJ322DRAFT_835901</name>
</gene>
<evidence type="ECO:0000313" key="2">
    <source>
        <dbReference type="EMBL" id="KAF9785502.1"/>
    </source>
</evidence>
<feature type="region of interest" description="Disordered" evidence="1">
    <location>
        <begin position="120"/>
        <end position="140"/>
    </location>
</feature>
<evidence type="ECO:0000313" key="3">
    <source>
        <dbReference type="Proteomes" id="UP000736335"/>
    </source>
</evidence>
<feature type="compositionally biased region" description="Basic and acidic residues" evidence="1">
    <location>
        <begin position="12"/>
        <end position="27"/>
    </location>
</feature>
<organism evidence="2 3">
    <name type="scientific">Thelephora terrestris</name>
    <dbReference type="NCBI Taxonomy" id="56493"/>
    <lineage>
        <taxon>Eukaryota</taxon>
        <taxon>Fungi</taxon>
        <taxon>Dikarya</taxon>
        <taxon>Basidiomycota</taxon>
        <taxon>Agaricomycotina</taxon>
        <taxon>Agaricomycetes</taxon>
        <taxon>Thelephorales</taxon>
        <taxon>Thelephoraceae</taxon>
        <taxon>Thelephora</taxon>
    </lineage>
</organism>